<dbReference type="NCBIfam" id="TIGR04183">
    <property type="entry name" value="Por_Secre_tail"/>
    <property type="match status" value="1"/>
</dbReference>
<dbReference type="EMBL" id="FPAS01000002">
    <property type="protein sequence ID" value="SFT64667.1"/>
    <property type="molecule type" value="Genomic_DNA"/>
</dbReference>
<protein>
    <submittedName>
        <fullName evidence="3">Por secretion system C-terminal sorting domain-containing protein</fullName>
    </submittedName>
</protein>
<dbReference type="OrthoDB" id="9811934at2"/>
<proteinExistence type="predicted"/>
<dbReference type="AlphaFoldDB" id="A0A1I6ZPV5"/>
<evidence type="ECO:0000313" key="4">
    <source>
        <dbReference type="Proteomes" id="UP000236454"/>
    </source>
</evidence>
<dbReference type="STRING" id="477690.SAMN05216474_1529"/>
<evidence type="ECO:0000259" key="2">
    <source>
        <dbReference type="Pfam" id="PF18962"/>
    </source>
</evidence>
<feature type="domain" description="Secretion system C-terminal sorting" evidence="2">
    <location>
        <begin position="463"/>
        <end position="526"/>
    </location>
</feature>
<dbReference type="InterPro" id="IPR026444">
    <property type="entry name" value="Secre_tail"/>
</dbReference>
<sequence length="533" mass="59318">MRKITTLFFSLIITLGYGQSITNQDKLGTGKFFQPSSATFLSDGSILYASSTDDSLTSGDKTVMGYGGSDAWLVKMSYNHQIDWQVCYGGSNDEFLTLSKELPNGNIIVAGSSRSPISGTKSSPHFGEDDIWLMLIDSQGNKVWEESYGGDNVDYPTDIVYYNNHFYLLGTSNSGATGNKTSTNYGQDDLWLLKLDMTGQVIWQKTLGGNLTEYIGYITIYNNKIYISSTSFSPPSGNKTSVNYAEDDCWLIKLDTNGNVINQKTIGGDLFDVGGPLKVLNDKLFLIYESYSEISGTKTTPNYGSVDGQLIILDTNFNIENQWAFGGNASDFLIDFNFFQDELFIIGASNSEISGNKTVEPHSDGTSSNFDWDLWFISFDTLTEQFNYQSSIGGNKSEVSAFVEIANPNNIKVVTISWSENTGDKTIPLTSHTGQSMYFEFWTFDYTYNLGIDKEKLTQNLNIYPNPFENTLHLKEEFANTKVEFYDALGSLVFNTKSNDLGTIETTNLPEGLYIVKMTDVNGKIYTARVVKQ</sequence>
<organism evidence="3 4">
    <name type="scientific">Lishizhenia tianjinensis</name>
    <dbReference type="NCBI Taxonomy" id="477690"/>
    <lineage>
        <taxon>Bacteria</taxon>
        <taxon>Pseudomonadati</taxon>
        <taxon>Bacteroidota</taxon>
        <taxon>Flavobacteriia</taxon>
        <taxon>Flavobacteriales</taxon>
        <taxon>Crocinitomicaceae</taxon>
        <taxon>Lishizhenia</taxon>
    </lineage>
</organism>
<reference evidence="3 4" key="1">
    <citation type="submission" date="2016-10" db="EMBL/GenBank/DDBJ databases">
        <authorList>
            <person name="de Groot N.N."/>
        </authorList>
    </citation>
    <scope>NUCLEOTIDE SEQUENCE [LARGE SCALE GENOMIC DNA]</scope>
    <source>
        <strain evidence="3 4">CGMCC 1.7005</strain>
    </source>
</reference>
<dbReference type="Proteomes" id="UP000236454">
    <property type="component" value="Unassembled WGS sequence"/>
</dbReference>
<keyword evidence="1" id="KW-0732">Signal</keyword>
<evidence type="ECO:0000256" key="1">
    <source>
        <dbReference type="ARBA" id="ARBA00022729"/>
    </source>
</evidence>
<dbReference type="PANTHER" id="PTHR42754:SF1">
    <property type="entry name" value="LIPOPROTEIN"/>
    <property type="match status" value="1"/>
</dbReference>
<dbReference type="RefSeq" id="WP_090247833.1">
    <property type="nucleotide sequence ID" value="NZ_FPAS01000002.1"/>
</dbReference>
<dbReference type="PANTHER" id="PTHR42754">
    <property type="entry name" value="ENDOGLUCANASE"/>
    <property type="match status" value="1"/>
</dbReference>
<gene>
    <name evidence="3" type="ORF">SAMN05216474_1529</name>
</gene>
<dbReference type="Pfam" id="PF18962">
    <property type="entry name" value="Por_Secre_tail"/>
    <property type="match status" value="1"/>
</dbReference>
<evidence type="ECO:0000313" key="3">
    <source>
        <dbReference type="EMBL" id="SFT64667.1"/>
    </source>
</evidence>
<keyword evidence="4" id="KW-1185">Reference proteome</keyword>
<accession>A0A1I6ZPV5</accession>
<name>A0A1I6ZPV5_9FLAO</name>